<name>A0A4R0J7K0_9ACTN</name>
<evidence type="ECO:0000313" key="2">
    <source>
        <dbReference type="EMBL" id="TCC37365.1"/>
    </source>
</evidence>
<dbReference type="Proteomes" id="UP000292695">
    <property type="component" value="Unassembled WGS sequence"/>
</dbReference>
<accession>A0A4R0J7K0</accession>
<dbReference type="PANTHER" id="PTHR43792:SF1">
    <property type="entry name" value="N-ACETYLTRANSFERASE DOMAIN-CONTAINING PROTEIN"/>
    <property type="match status" value="1"/>
</dbReference>
<dbReference type="Gene3D" id="3.40.630.30">
    <property type="match status" value="1"/>
</dbReference>
<dbReference type="EMBL" id="SJKA01000003">
    <property type="protein sequence ID" value="TCC37365.1"/>
    <property type="molecule type" value="Genomic_DNA"/>
</dbReference>
<evidence type="ECO:0000259" key="1">
    <source>
        <dbReference type="PROSITE" id="PS51186"/>
    </source>
</evidence>
<dbReference type="Pfam" id="PF13302">
    <property type="entry name" value="Acetyltransf_3"/>
    <property type="match status" value="1"/>
</dbReference>
<evidence type="ECO:0000313" key="3">
    <source>
        <dbReference type="Proteomes" id="UP000292695"/>
    </source>
</evidence>
<sequence length="193" mass="21851">MLRPDYPLRTARLLLRPFTLSDFDDLYAIRSRDDVTRYLYAEPESPEQVQEVLKRKIGESTLDVVGQTISLAVVWPQLGRVIGEVHLQWLSDEHQQGEIGFVINPDHHGSGFATEAAEAVLSLGFAGLGLHRIIGRLDSRNVGSARVLEKLGLRREAHFRHDEIFKGEWSDQFVYAILADEWPPESTRTCADT</sequence>
<dbReference type="SUPFAM" id="SSF55729">
    <property type="entry name" value="Acyl-CoA N-acyltransferases (Nat)"/>
    <property type="match status" value="1"/>
</dbReference>
<keyword evidence="3" id="KW-1185">Reference proteome</keyword>
<dbReference type="InterPro" id="IPR000182">
    <property type="entry name" value="GNAT_dom"/>
</dbReference>
<reference evidence="2 3" key="1">
    <citation type="submission" date="2019-02" db="EMBL/GenBank/DDBJ databases">
        <title>Kribbella capetownensis sp. nov. and Kribbella speibonae sp. nov., isolated from soil.</title>
        <authorList>
            <person name="Curtis S.M."/>
            <person name="Norton I."/>
            <person name="Everest G.J."/>
            <person name="Meyers P.R."/>
        </authorList>
    </citation>
    <scope>NUCLEOTIDE SEQUENCE [LARGE SCALE GENOMIC DNA]</scope>
    <source>
        <strain evidence="2 3">DSM 27082</strain>
    </source>
</reference>
<dbReference type="OrthoDB" id="9132139at2"/>
<dbReference type="AlphaFoldDB" id="A0A4R0J7K0"/>
<dbReference type="InterPro" id="IPR051531">
    <property type="entry name" value="N-acetyltransferase"/>
</dbReference>
<dbReference type="PANTHER" id="PTHR43792">
    <property type="entry name" value="GNAT FAMILY, PUTATIVE (AFU_ORTHOLOGUE AFUA_3G00765)-RELATED-RELATED"/>
    <property type="match status" value="1"/>
</dbReference>
<keyword evidence="2" id="KW-0808">Transferase</keyword>
<dbReference type="PROSITE" id="PS51186">
    <property type="entry name" value="GNAT"/>
    <property type="match status" value="1"/>
</dbReference>
<dbReference type="GO" id="GO:0016747">
    <property type="term" value="F:acyltransferase activity, transferring groups other than amino-acyl groups"/>
    <property type="evidence" value="ECO:0007669"/>
    <property type="project" value="InterPro"/>
</dbReference>
<feature type="domain" description="N-acetyltransferase" evidence="1">
    <location>
        <begin position="13"/>
        <end position="180"/>
    </location>
</feature>
<proteinExistence type="predicted"/>
<organism evidence="2 3">
    <name type="scientific">Kribbella sindirgiensis</name>
    <dbReference type="NCBI Taxonomy" id="1124744"/>
    <lineage>
        <taxon>Bacteria</taxon>
        <taxon>Bacillati</taxon>
        <taxon>Actinomycetota</taxon>
        <taxon>Actinomycetes</taxon>
        <taxon>Propionibacteriales</taxon>
        <taxon>Kribbellaceae</taxon>
        <taxon>Kribbella</taxon>
    </lineage>
</organism>
<comment type="caution">
    <text evidence="2">The sequence shown here is derived from an EMBL/GenBank/DDBJ whole genome shotgun (WGS) entry which is preliminary data.</text>
</comment>
<gene>
    <name evidence="2" type="ORF">E0H50_10630</name>
</gene>
<dbReference type="RefSeq" id="WP_131287024.1">
    <property type="nucleotide sequence ID" value="NZ_SJKA01000003.1"/>
</dbReference>
<dbReference type="InterPro" id="IPR016181">
    <property type="entry name" value="Acyl_CoA_acyltransferase"/>
</dbReference>
<protein>
    <submittedName>
        <fullName evidence="2">N-acetyltransferase</fullName>
    </submittedName>
</protein>